<reference evidence="4 5" key="1">
    <citation type="submission" date="2020-04" db="EMBL/GenBank/DDBJ databases">
        <authorList>
            <person name="Hitch T.C.A."/>
            <person name="Wylensek D."/>
            <person name="Clavel T."/>
        </authorList>
    </citation>
    <scope>NUCLEOTIDE SEQUENCE [LARGE SCALE GENOMIC DNA]</scope>
    <source>
        <strain evidence="4 5">PG-251-APC-1</strain>
    </source>
</reference>
<dbReference type="RefSeq" id="WP_168936450.1">
    <property type="nucleotide sequence ID" value="NZ_JABAFY010000074.1"/>
</dbReference>
<dbReference type="Gene3D" id="3.80.10.10">
    <property type="entry name" value="Ribonuclease Inhibitor"/>
    <property type="match status" value="2"/>
</dbReference>
<accession>A0A848CD57</accession>
<evidence type="ECO:0000256" key="3">
    <source>
        <dbReference type="SAM" id="SignalP"/>
    </source>
</evidence>
<evidence type="ECO:0000256" key="2">
    <source>
        <dbReference type="ARBA" id="ARBA00022737"/>
    </source>
</evidence>
<keyword evidence="1" id="KW-0433">Leucine-rich repeat</keyword>
<dbReference type="InterPro" id="IPR032675">
    <property type="entry name" value="LRR_dom_sf"/>
</dbReference>
<proteinExistence type="predicted"/>
<protein>
    <submittedName>
        <fullName evidence="4">Leucine-rich repeat domain-containing protein</fullName>
    </submittedName>
</protein>
<feature type="chain" id="PRO_5032778915" evidence="3">
    <location>
        <begin position="23"/>
        <end position="492"/>
    </location>
</feature>
<name>A0A848CD57_9BACT</name>
<dbReference type="EMBL" id="JABAFY010000074">
    <property type="protein sequence ID" value="NME53162.1"/>
    <property type="molecule type" value="Genomic_DNA"/>
</dbReference>
<keyword evidence="3" id="KW-0732">Signal</keyword>
<evidence type="ECO:0000256" key="1">
    <source>
        <dbReference type="ARBA" id="ARBA00022614"/>
    </source>
</evidence>
<evidence type="ECO:0000313" key="5">
    <source>
        <dbReference type="Proteomes" id="UP000522333"/>
    </source>
</evidence>
<dbReference type="Proteomes" id="UP000522333">
    <property type="component" value="Unassembled WGS sequence"/>
</dbReference>
<sequence>MYGKIISMAFIALGLMLGLANAAPSVKVSGSNVQIKEGVPDEAVAQLKSVKDGATVKAEKIADADLEKICSAMPNMTKLEVTESKALTSIAPIAGLSHLKGLKISAEQVKDFTPLARLTNLESIDVSSEAMGPDLKWMSGFTNLKTLRVDGDSNLTSFEGLPALASLTSIRLGGASPADLSPLLVMTGLKTVDLTGCTIADLSPLAKLPKMTELNLYGVTVKDFSPLAGCPALKKLTYYAVKDADFSTLGKLIQVVELKGGLTRLNDISWVANLPNLKKFDVFAEYVTDYSPLTKTSIESFQIWNMREPVGDLAAVGQMKSLKELKLWSAEGATNSASLSGLGNLEKFTITSEYNKKSGEPFDFAAASGWSKVKEIDVTGAKLVNTDSLASASALQTLKLSKIKGDAPLSLNFAGKLGALKTLSLNECKVSDFDALAACGSLEYVTLTNVEGVNSLAALKKLPSLKRLNISKGALADAELEGFASNVKITQR</sequence>
<organism evidence="4 5">
    <name type="scientific">Desulfovibrio piger</name>
    <dbReference type="NCBI Taxonomy" id="901"/>
    <lineage>
        <taxon>Bacteria</taxon>
        <taxon>Pseudomonadati</taxon>
        <taxon>Thermodesulfobacteriota</taxon>
        <taxon>Desulfovibrionia</taxon>
        <taxon>Desulfovibrionales</taxon>
        <taxon>Desulfovibrionaceae</taxon>
        <taxon>Desulfovibrio</taxon>
    </lineage>
</organism>
<feature type="signal peptide" evidence="3">
    <location>
        <begin position="1"/>
        <end position="22"/>
    </location>
</feature>
<dbReference type="AlphaFoldDB" id="A0A848CD57"/>
<dbReference type="PANTHER" id="PTHR46652:SF7">
    <property type="entry name" value="LEUCINE-RICH REPEAT AND IQ DOMAIN-CONTAINING PROTEIN 1"/>
    <property type="match status" value="1"/>
</dbReference>
<gene>
    <name evidence="4" type="ORF">HF854_11715</name>
</gene>
<evidence type="ECO:0000313" key="4">
    <source>
        <dbReference type="EMBL" id="NME53162.1"/>
    </source>
</evidence>
<dbReference type="PANTHER" id="PTHR46652">
    <property type="entry name" value="LEUCINE-RICH REPEAT AND IQ DOMAIN-CONTAINING PROTEIN 1-RELATED"/>
    <property type="match status" value="1"/>
</dbReference>
<dbReference type="InterPro" id="IPR050836">
    <property type="entry name" value="SDS22/Internalin_LRR"/>
</dbReference>
<dbReference type="SUPFAM" id="SSF52058">
    <property type="entry name" value="L domain-like"/>
    <property type="match status" value="1"/>
</dbReference>
<keyword evidence="2" id="KW-0677">Repeat</keyword>
<comment type="caution">
    <text evidence="4">The sequence shown here is derived from an EMBL/GenBank/DDBJ whole genome shotgun (WGS) entry which is preliminary data.</text>
</comment>